<organism evidence="2 3">
    <name type="scientific">Lasiosphaeria hispida</name>
    <dbReference type="NCBI Taxonomy" id="260671"/>
    <lineage>
        <taxon>Eukaryota</taxon>
        <taxon>Fungi</taxon>
        <taxon>Dikarya</taxon>
        <taxon>Ascomycota</taxon>
        <taxon>Pezizomycotina</taxon>
        <taxon>Sordariomycetes</taxon>
        <taxon>Sordariomycetidae</taxon>
        <taxon>Sordariales</taxon>
        <taxon>Lasiosphaeriaceae</taxon>
        <taxon>Lasiosphaeria</taxon>
    </lineage>
</organism>
<comment type="caution">
    <text evidence="2">The sequence shown here is derived from an EMBL/GenBank/DDBJ whole genome shotgun (WGS) entry which is preliminary data.</text>
</comment>
<accession>A0AAJ0MGR6</accession>
<gene>
    <name evidence="2" type="ORF">B0T25DRAFT_477271</name>
</gene>
<dbReference type="AlphaFoldDB" id="A0AAJ0MGR6"/>
<protein>
    <submittedName>
        <fullName evidence="2">S-adenosyl-L-methionine-dependent methyltransferase</fullName>
    </submittedName>
</protein>
<dbReference type="PANTHER" id="PTHR43591">
    <property type="entry name" value="METHYLTRANSFERASE"/>
    <property type="match status" value="1"/>
</dbReference>
<dbReference type="EMBL" id="JAUIQD010000003">
    <property type="protein sequence ID" value="KAK3358094.1"/>
    <property type="molecule type" value="Genomic_DNA"/>
</dbReference>
<dbReference type="CDD" id="cd02440">
    <property type="entry name" value="AdoMet_MTases"/>
    <property type="match status" value="1"/>
</dbReference>
<keyword evidence="3" id="KW-1185">Reference proteome</keyword>
<dbReference type="Proteomes" id="UP001275084">
    <property type="component" value="Unassembled WGS sequence"/>
</dbReference>
<dbReference type="GO" id="GO:0008168">
    <property type="term" value="F:methyltransferase activity"/>
    <property type="evidence" value="ECO:0007669"/>
    <property type="project" value="UniProtKB-KW"/>
</dbReference>
<sequence>MSGILPAEHWASNTAAGDGNSDGDTASVAETDTSSIASNILKYRELYGRTYHSESSGAQYWATNDQKQNEAMDILHHTLTLSLDGKLYLAPLEGKKIEKVLDIGCGTGIWAMDFADEFPAASVIGTDISPIQPTWVSPNLSFEIDDCTKSWTFPADSFDYVHIRWMLGSIVDWTALFKEAYRALRPGGYLESFEPDAIMKSDDGSIKVTDAMGQWAAIFTEGGRKMGRSFNIVNDDLQRKAMQEAGFVEVEEKNLRTPLGSWPKDEKQKEIGTWANLVVEHDTEGHILFLATTLGWTRKDVVAYIKQLHREIRMGKKRGYYHQKVIWGRKPESG</sequence>
<proteinExistence type="inferred from homology"/>
<comment type="similarity">
    <text evidence="1">Belongs to the methyltransferase superfamily. LaeA methyltransferase family.</text>
</comment>
<dbReference type="InterPro" id="IPR029063">
    <property type="entry name" value="SAM-dependent_MTases_sf"/>
</dbReference>
<dbReference type="Gene3D" id="3.40.50.150">
    <property type="entry name" value="Vaccinia Virus protein VP39"/>
    <property type="match status" value="1"/>
</dbReference>
<dbReference type="PANTHER" id="PTHR43591:SF10">
    <property type="entry name" value="ABC TRANSMEMBRANE TYPE-1 DOMAIN-CONTAINING PROTEIN-RELATED"/>
    <property type="match status" value="1"/>
</dbReference>
<dbReference type="SUPFAM" id="SSF53335">
    <property type="entry name" value="S-adenosyl-L-methionine-dependent methyltransferases"/>
    <property type="match status" value="1"/>
</dbReference>
<evidence type="ECO:0000313" key="2">
    <source>
        <dbReference type="EMBL" id="KAK3358094.1"/>
    </source>
</evidence>
<evidence type="ECO:0000313" key="3">
    <source>
        <dbReference type="Proteomes" id="UP001275084"/>
    </source>
</evidence>
<evidence type="ECO:0000256" key="1">
    <source>
        <dbReference type="ARBA" id="ARBA00038158"/>
    </source>
</evidence>
<keyword evidence="2" id="KW-0489">Methyltransferase</keyword>
<dbReference type="GO" id="GO:0032259">
    <property type="term" value="P:methylation"/>
    <property type="evidence" value="ECO:0007669"/>
    <property type="project" value="UniProtKB-KW"/>
</dbReference>
<reference evidence="2" key="1">
    <citation type="journal article" date="2023" name="Mol. Phylogenet. Evol.">
        <title>Genome-scale phylogeny and comparative genomics of the fungal order Sordariales.</title>
        <authorList>
            <person name="Hensen N."/>
            <person name="Bonometti L."/>
            <person name="Westerberg I."/>
            <person name="Brannstrom I.O."/>
            <person name="Guillou S."/>
            <person name="Cros-Aarteil S."/>
            <person name="Calhoun S."/>
            <person name="Haridas S."/>
            <person name="Kuo A."/>
            <person name="Mondo S."/>
            <person name="Pangilinan J."/>
            <person name="Riley R."/>
            <person name="LaButti K."/>
            <person name="Andreopoulos B."/>
            <person name="Lipzen A."/>
            <person name="Chen C."/>
            <person name="Yan M."/>
            <person name="Daum C."/>
            <person name="Ng V."/>
            <person name="Clum A."/>
            <person name="Steindorff A."/>
            <person name="Ohm R.A."/>
            <person name="Martin F."/>
            <person name="Silar P."/>
            <person name="Natvig D.O."/>
            <person name="Lalanne C."/>
            <person name="Gautier V."/>
            <person name="Ament-Velasquez S.L."/>
            <person name="Kruys A."/>
            <person name="Hutchinson M.I."/>
            <person name="Powell A.J."/>
            <person name="Barry K."/>
            <person name="Miller A.N."/>
            <person name="Grigoriev I.V."/>
            <person name="Debuchy R."/>
            <person name="Gladieux P."/>
            <person name="Hiltunen Thoren M."/>
            <person name="Johannesson H."/>
        </authorList>
    </citation>
    <scope>NUCLEOTIDE SEQUENCE</scope>
    <source>
        <strain evidence="2">CBS 955.72</strain>
    </source>
</reference>
<dbReference type="Pfam" id="PF13489">
    <property type="entry name" value="Methyltransf_23"/>
    <property type="match status" value="1"/>
</dbReference>
<keyword evidence="2" id="KW-0808">Transferase</keyword>
<reference evidence="2" key="2">
    <citation type="submission" date="2023-06" db="EMBL/GenBank/DDBJ databases">
        <authorList>
            <consortium name="Lawrence Berkeley National Laboratory"/>
            <person name="Haridas S."/>
            <person name="Hensen N."/>
            <person name="Bonometti L."/>
            <person name="Westerberg I."/>
            <person name="Brannstrom I.O."/>
            <person name="Guillou S."/>
            <person name="Cros-Aarteil S."/>
            <person name="Calhoun S."/>
            <person name="Kuo A."/>
            <person name="Mondo S."/>
            <person name="Pangilinan J."/>
            <person name="Riley R."/>
            <person name="Labutti K."/>
            <person name="Andreopoulos B."/>
            <person name="Lipzen A."/>
            <person name="Chen C."/>
            <person name="Yanf M."/>
            <person name="Daum C."/>
            <person name="Ng V."/>
            <person name="Clum A."/>
            <person name="Steindorff A."/>
            <person name="Ohm R."/>
            <person name="Martin F."/>
            <person name="Silar P."/>
            <person name="Natvig D."/>
            <person name="Lalanne C."/>
            <person name="Gautier V."/>
            <person name="Ament-Velasquez S.L."/>
            <person name="Kruys A."/>
            <person name="Hutchinson M.I."/>
            <person name="Powell A.J."/>
            <person name="Barry K."/>
            <person name="Miller A.N."/>
            <person name="Grigoriev I.V."/>
            <person name="Debuchy R."/>
            <person name="Gladieux P."/>
            <person name="Thoren M.H."/>
            <person name="Johannesson H."/>
        </authorList>
    </citation>
    <scope>NUCLEOTIDE SEQUENCE</scope>
    <source>
        <strain evidence="2">CBS 955.72</strain>
    </source>
</reference>
<name>A0AAJ0MGR6_9PEZI</name>